<dbReference type="AlphaFoldDB" id="A0A1Q9EEQ3"/>
<gene>
    <name evidence="3" type="ORF">AK812_SmicGene10834</name>
</gene>
<evidence type="ECO:0000313" key="4">
    <source>
        <dbReference type="Proteomes" id="UP000186817"/>
    </source>
</evidence>
<feature type="signal peptide" evidence="2">
    <location>
        <begin position="1"/>
        <end position="27"/>
    </location>
</feature>
<keyword evidence="1" id="KW-0472">Membrane</keyword>
<accession>A0A1Q9EEQ3</accession>
<keyword evidence="1" id="KW-1133">Transmembrane helix</keyword>
<dbReference type="Proteomes" id="UP000186817">
    <property type="component" value="Unassembled WGS sequence"/>
</dbReference>
<dbReference type="EMBL" id="LSRX01000172">
    <property type="protein sequence ID" value="OLQ05926.1"/>
    <property type="molecule type" value="Genomic_DNA"/>
</dbReference>
<dbReference type="OrthoDB" id="412257at2759"/>
<feature type="transmembrane region" description="Helical" evidence="1">
    <location>
        <begin position="481"/>
        <end position="503"/>
    </location>
</feature>
<evidence type="ECO:0000313" key="3">
    <source>
        <dbReference type="EMBL" id="OLQ05926.1"/>
    </source>
</evidence>
<proteinExistence type="predicted"/>
<reference evidence="3 4" key="1">
    <citation type="submission" date="2016-02" db="EMBL/GenBank/DDBJ databases">
        <title>Genome analysis of coral dinoflagellate symbionts highlights evolutionary adaptations to a symbiotic lifestyle.</title>
        <authorList>
            <person name="Aranda M."/>
            <person name="Li Y."/>
            <person name="Liew Y.J."/>
            <person name="Baumgarten S."/>
            <person name="Simakov O."/>
            <person name="Wilson M."/>
            <person name="Piel J."/>
            <person name="Ashoor H."/>
            <person name="Bougouffa S."/>
            <person name="Bajic V.B."/>
            <person name="Ryu T."/>
            <person name="Ravasi T."/>
            <person name="Bayer T."/>
            <person name="Micklem G."/>
            <person name="Kim H."/>
            <person name="Bhak J."/>
            <person name="Lajeunesse T.C."/>
            <person name="Voolstra C.R."/>
        </authorList>
    </citation>
    <scope>NUCLEOTIDE SEQUENCE [LARGE SCALE GENOMIC DNA]</scope>
    <source>
        <strain evidence="3 4">CCMP2467</strain>
    </source>
</reference>
<evidence type="ECO:0000256" key="2">
    <source>
        <dbReference type="SAM" id="SignalP"/>
    </source>
</evidence>
<keyword evidence="4" id="KW-1185">Reference proteome</keyword>
<keyword evidence="1" id="KW-0812">Transmembrane</keyword>
<comment type="caution">
    <text evidence="3">The sequence shown here is derived from an EMBL/GenBank/DDBJ whole genome shotgun (WGS) entry which is preliminary data.</text>
</comment>
<organism evidence="3 4">
    <name type="scientific">Symbiodinium microadriaticum</name>
    <name type="common">Dinoflagellate</name>
    <name type="synonym">Zooxanthella microadriatica</name>
    <dbReference type="NCBI Taxonomy" id="2951"/>
    <lineage>
        <taxon>Eukaryota</taxon>
        <taxon>Sar</taxon>
        <taxon>Alveolata</taxon>
        <taxon>Dinophyceae</taxon>
        <taxon>Suessiales</taxon>
        <taxon>Symbiodiniaceae</taxon>
        <taxon>Symbiodinium</taxon>
    </lineage>
</organism>
<feature type="chain" id="PRO_5010362181" evidence="2">
    <location>
        <begin position="28"/>
        <end position="544"/>
    </location>
</feature>
<protein>
    <submittedName>
        <fullName evidence="3">Uncharacterized protein</fullName>
    </submittedName>
</protein>
<name>A0A1Q9EEQ3_SYMMI</name>
<keyword evidence="2" id="KW-0732">Signal</keyword>
<feature type="transmembrane region" description="Helical" evidence="1">
    <location>
        <begin position="417"/>
        <end position="435"/>
    </location>
</feature>
<feature type="transmembrane region" description="Helical" evidence="1">
    <location>
        <begin position="390"/>
        <end position="410"/>
    </location>
</feature>
<evidence type="ECO:0000256" key="1">
    <source>
        <dbReference type="SAM" id="Phobius"/>
    </source>
</evidence>
<sequence>MRWFYLRLFGLCATVGLLVFCQRVGHCADGDHRRTRSCRRAGARILTLQHKDFHAAPPCSIEEFETVVGTVRDQDGRIRLGRPPTFRLPSHGGILEKEETRISFHGTNFMEKVWQMVHHGGPSARKAIAAAQFVMPRKILIQLLRWVVLDREFTERTWYDTMKHIVCMPTLLDWISAERFGSESCLAASAVRARTEDWNNWADYSQAFERLAAPGKIGDTHEIVKFVLGDLDVAIYTEVDSRSDAGEAVELKTVSPRNLKAFRTSRALNTYFELLFSNCQRLCLGVIDKGRLTEVTEMSLPQLHNLLTEAGDDLDIILGRLAAAMKVIYNTCTAKRSQEQMAGPYELRYRDDVLSLWELEASQVGNEAVDALETAKEYFGTPLKAQHVCWLSVVGGFLLNYIFIFAFIFIFVTIMSIITVIIITVIFTVAAVTSLCSTCGIESDNNDAGDAVVINRAAFGTDDDTQKEEEEKQQEEEFDDYVVVVVVVVVVVGVVVVLLLLLVSLPRVLPFFDFSTLRPGTAEGEDGRNFTAYNSSASSQCWLR</sequence>